<reference evidence="3" key="2">
    <citation type="submission" date="2021-04" db="EMBL/GenBank/DDBJ databases">
        <authorList>
            <person name="Gilroy R."/>
        </authorList>
    </citation>
    <scope>NUCLEOTIDE SEQUENCE</scope>
    <source>
        <strain evidence="3">ChiHejej3B27-2180</strain>
    </source>
</reference>
<name>A0A9D1QPS7_9LACO</name>
<dbReference type="PANTHER" id="PTHR30543">
    <property type="entry name" value="CHROMATE REDUCTASE"/>
    <property type="match status" value="1"/>
</dbReference>
<dbReference type="InterPro" id="IPR029039">
    <property type="entry name" value="Flavoprotein-like_sf"/>
</dbReference>
<accession>A0A9D1QPS7</accession>
<dbReference type="InterPro" id="IPR050712">
    <property type="entry name" value="NAD(P)H-dep_reductase"/>
</dbReference>
<dbReference type="Pfam" id="PF03358">
    <property type="entry name" value="FMN_red"/>
    <property type="match status" value="1"/>
</dbReference>
<evidence type="ECO:0000313" key="3">
    <source>
        <dbReference type="EMBL" id="HIW69876.1"/>
    </source>
</evidence>
<dbReference type="InterPro" id="IPR005025">
    <property type="entry name" value="FMN_Rdtase-like_dom"/>
</dbReference>
<dbReference type="SUPFAM" id="SSF52218">
    <property type="entry name" value="Flavoproteins"/>
    <property type="match status" value="1"/>
</dbReference>
<comment type="caution">
    <text evidence="3">The sequence shown here is derived from an EMBL/GenBank/DDBJ whole genome shotgun (WGS) entry which is preliminary data.</text>
</comment>
<dbReference type="Gene3D" id="3.40.50.360">
    <property type="match status" value="1"/>
</dbReference>
<gene>
    <name evidence="3" type="ORF">H9876_00625</name>
</gene>
<dbReference type="Pfam" id="PF13596">
    <property type="entry name" value="PAS_10"/>
    <property type="match status" value="1"/>
</dbReference>
<dbReference type="PANTHER" id="PTHR30543:SF21">
    <property type="entry name" value="NAD(P)H-DEPENDENT FMN REDUCTASE LOT6"/>
    <property type="match status" value="1"/>
</dbReference>
<protein>
    <submittedName>
        <fullName evidence="3">NAD(P)H-dependent oxidoreductase</fullName>
    </submittedName>
</protein>
<feature type="region of interest" description="Disordered" evidence="1">
    <location>
        <begin position="327"/>
        <end position="383"/>
    </location>
</feature>
<dbReference type="Proteomes" id="UP000886878">
    <property type="component" value="Unassembled WGS sequence"/>
</dbReference>
<evidence type="ECO:0000259" key="2">
    <source>
        <dbReference type="Pfam" id="PF03358"/>
    </source>
</evidence>
<dbReference type="GO" id="GO:0016491">
    <property type="term" value="F:oxidoreductase activity"/>
    <property type="evidence" value="ECO:0007669"/>
    <property type="project" value="InterPro"/>
</dbReference>
<proteinExistence type="predicted"/>
<sequence>MKLAAIVGTNAKLSYNRKLLYFMKKHFKQAADIEVIEIGDLPPFAKDVPNEDQEAVWRLKQQIRLSDGLIFSTPEYDHAIPAVEKSAIEWLTYHCDVLVHKPAMIVGVSYGKQASSRAQIQMRQILMAPDCDAAIMPGHEVLIGNAMKVFDKHGLLTNQDDVDNLEHAFMSFVHFAEMVNGQTKEDELMAKKEPFVDNAYVSFPTGRLSLKEMQQIFEALPVELDLVDADDNFVWYTHDGDRINERNVRQLSEPISECHPPKALAHAQQVIDSLRKGIADVVPSAYMDRGHRIMTWYVAIRDIDGHYLGTMEVSQKVDQIIDLYNKGTWGQPREPVTAADDAATGSSDASTGASEDGETSASQSGDDDEADGSTGASQSDDEE</sequence>
<feature type="compositionally biased region" description="Polar residues" evidence="1">
    <location>
        <begin position="374"/>
        <end position="383"/>
    </location>
</feature>
<reference evidence="3" key="1">
    <citation type="journal article" date="2021" name="PeerJ">
        <title>Extensive microbial diversity within the chicken gut microbiome revealed by metagenomics and culture.</title>
        <authorList>
            <person name="Gilroy R."/>
            <person name="Ravi A."/>
            <person name="Getino M."/>
            <person name="Pursley I."/>
            <person name="Horton D.L."/>
            <person name="Alikhan N.F."/>
            <person name="Baker D."/>
            <person name="Gharbi K."/>
            <person name="Hall N."/>
            <person name="Watson M."/>
            <person name="Adriaenssens E.M."/>
            <person name="Foster-Nyarko E."/>
            <person name="Jarju S."/>
            <person name="Secka A."/>
            <person name="Antonio M."/>
            <person name="Oren A."/>
            <person name="Chaudhuri R.R."/>
            <person name="La Ragione R."/>
            <person name="Hildebrand F."/>
            <person name="Pallen M.J."/>
        </authorList>
    </citation>
    <scope>NUCLEOTIDE SEQUENCE</scope>
    <source>
        <strain evidence="3">ChiHejej3B27-2180</strain>
    </source>
</reference>
<feature type="domain" description="NADPH-dependent FMN reductase-like" evidence="2">
    <location>
        <begin position="1"/>
        <end position="146"/>
    </location>
</feature>
<dbReference type="EMBL" id="DXGK01000014">
    <property type="protein sequence ID" value="HIW69876.1"/>
    <property type="molecule type" value="Genomic_DNA"/>
</dbReference>
<dbReference type="AlphaFoldDB" id="A0A9D1QPS7"/>
<dbReference type="Gene3D" id="3.30.450.20">
    <property type="entry name" value="PAS domain"/>
    <property type="match status" value="1"/>
</dbReference>
<feature type="compositionally biased region" description="Low complexity" evidence="1">
    <location>
        <begin position="337"/>
        <end position="354"/>
    </location>
</feature>
<evidence type="ECO:0000313" key="4">
    <source>
        <dbReference type="Proteomes" id="UP000886878"/>
    </source>
</evidence>
<organism evidence="3 4">
    <name type="scientific">Candidatus Limosilactobacillus merdipullorum</name>
    <dbReference type="NCBI Taxonomy" id="2838653"/>
    <lineage>
        <taxon>Bacteria</taxon>
        <taxon>Bacillati</taxon>
        <taxon>Bacillota</taxon>
        <taxon>Bacilli</taxon>
        <taxon>Lactobacillales</taxon>
        <taxon>Lactobacillaceae</taxon>
        <taxon>Limosilactobacillus</taxon>
    </lineage>
</organism>
<dbReference type="GO" id="GO:0005829">
    <property type="term" value="C:cytosol"/>
    <property type="evidence" value="ECO:0007669"/>
    <property type="project" value="TreeGrafter"/>
</dbReference>
<evidence type="ECO:0000256" key="1">
    <source>
        <dbReference type="SAM" id="MobiDB-lite"/>
    </source>
</evidence>
<dbReference type="GO" id="GO:0010181">
    <property type="term" value="F:FMN binding"/>
    <property type="evidence" value="ECO:0007669"/>
    <property type="project" value="TreeGrafter"/>
</dbReference>